<dbReference type="Proteomes" id="UP000663970">
    <property type="component" value="Unassembled WGS sequence"/>
</dbReference>
<sequence length="131" mass="15091">MFSINSTRVTLYQQTNTEVTTVNELSSYQIQLNRPLKTNEIMKVHHTVKQHGCDLYIHQNQLIADAGHLPKMLSFFLFMNIDDPFVLIIDGRCVEDVYDEITTFLDDTIVNSVCRRKYSSSMVTDETSIPV</sequence>
<dbReference type="EMBL" id="JAEKJY010000001">
    <property type="protein sequence ID" value="MBN8234203.1"/>
    <property type="molecule type" value="Genomic_DNA"/>
</dbReference>
<reference evidence="1 2" key="1">
    <citation type="submission" date="2020-12" db="EMBL/GenBank/DDBJ databases">
        <title>Oil enriched cultivation method for isolating marine PHA-producing bacteria.</title>
        <authorList>
            <person name="Zheng W."/>
            <person name="Yu S."/>
            <person name="Huang Y."/>
        </authorList>
    </citation>
    <scope>NUCLEOTIDE SEQUENCE [LARGE SCALE GENOMIC DNA]</scope>
    <source>
        <strain evidence="1 2">SY-2-6</strain>
    </source>
</reference>
<proteinExistence type="predicted"/>
<evidence type="ECO:0000313" key="1">
    <source>
        <dbReference type="EMBL" id="MBN8234203.1"/>
    </source>
</evidence>
<protein>
    <submittedName>
        <fullName evidence="1">Uncharacterized protein</fullName>
    </submittedName>
</protein>
<name>A0ABS3DSK1_9BACI</name>
<comment type="caution">
    <text evidence="1">The sequence shown here is derived from an EMBL/GenBank/DDBJ whole genome shotgun (WGS) entry which is preliminary data.</text>
</comment>
<keyword evidence="2" id="KW-1185">Reference proteome</keyword>
<accession>A0ABS3DSK1</accession>
<gene>
    <name evidence="1" type="ORF">JF544_03045</name>
</gene>
<evidence type="ECO:0000313" key="2">
    <source>
        <dbReference type="Proteomes" id="UP000663970"/>
    </source>
</evidence>
<organism evidence="1 2">
    <name type="scientific">Halobacillus kuroshimensis</name>
    <dbReference type="NCBI Taxonomy" id="302481"/>
    <lineage>
        <taxon>Bacteria</taxon>
        <taxon>Bacillati</taxon>
        <taxon>Bacillota</taxon>
        <taxon>Bacilli</taxon>
        <taxon>Bacillales</taxon>
        <taxon>Bacillaceae</taxon>
        <taxon>Halobacillus</taxon>
    </lineage>
</organism>